<protein>
    <recommendedName>
        <fullName evidence="5">FlgO domain-containing protein</fullName>
    </recommendedName>
</protein>
<keyword evidence="1" id="KW-0175">Coiled coil</keyword>
<sequence>MKGAPALLLLVLPLHFALGAAPSRPPPGPVAVMPFRNLNDDAALNWLARGLAETLVSDLRASGTLVMVEREQLDAAVAELKLQAETLTTESSAVRVGRLVGARTIVIGSIQRAKDTLRINARFIDVETGTVLDTAKVTGPEERVFSLQDEVAARLLGAPVKPRAKRPAGHQAVRTLETYGRALETRSDDERAALLRATLSTTPSFEYARDELRRQEERLAELAQRAAPQREAMDASLRASIQDPALPLEQRSLAALNLLKLSHSRARWRTLLQDADRILLLGLPDYHGQLPAESAAFARIVALEGLQDGDAMFEAGDTFLRTYPHGAMATAVDRLMRGAALARAEYERAVREAREEILQFERKAADKLADLERRGLPTTEVRRELDNERCTAFGRRDLREHVLRPCRAYYETWGPGVEFLEKHSAREAREAELNALISLRRFTEARERLAAFRAADPEGERESYTRTRVLTIRRDEVE</sequence>
<dbReference type="EMBL" id="CP071091">
    <property type="protein sequence ID" value="QSQ15678.1"/>
    <property type="molecule type" value="Genomic_DNA"/>
</dbReference>
<evidence type="ECO:0008006" key="5">
    <source>
        <dbReference type="Google" id="ProtNLM"/>
    </source>
</evidence>
<keyword evidence="4" id="KW-1185">Reference proteome</keyword>
<evidence type="ECO:0000313" key="3">
    <source>
        <dbReference type="EMBL" id="QSQ15678.1"/>
    </source>
</evidence>
<dbReference type="SUPFAM" id="SSF52964">
    <property type="entry name" value="TolB, N-terminal domain"/>
    <property type="match status" value="1"/>
</dbReference>
<dbReference type="Proteomes" id="UP000663090">
    <property type="component" value="Chromosome"/>
</dbReference>
<name>A0ABX7NAK1_9BACT</name>
<proteinExistence type="predicted"/>
<reference evidence="3 4" key="1">
    <citation type="submission" date="2021-02" db="EMBL/GenBank/DDBJ databases">
        <title>De Novo genome assembly of isolated myxobacteria.</title>
        <authorList>
            <person name="Stevens D.C."/>
        </authorList>
    </citation>
    <scope>NUCLEOTIDE SEQUENCE [LARGE SCALE GENOMIC DNA]</scope>
    <source>
        <strain evidence="3 4">SCHIC003</strain>
    </source>
</reference>
<evidence type="ECO:0000256" key="1">
    <source>
        <dbReference type="SAM" id="Coils"/>
    </source>
</evidence>
<dbReference type="InterPro" id="IPR005534">
    <property type="entry name" value="Curli_assmbl/transp-comp_CsgG"/>
</dbReference>
<accession>A0ABX7NAK1</accession>
<evidence type="ECO:0000256" key="2">
    <source>
        <dbReference type="SAM" id="SignalP"/>
    </source>
</evidence>
<dbReference type="Pfam" id="PF03783">
    <property type="entry name" value="CsgG"/>
    <property type="match status" value="1"/>
</dbReference>
<keyword evidence="2" id="KW-0732">Signal</keyword>
<dbReference type="Gene3D" id="3.40.50.10610">
    <property type="entry name" value="ABC-type transport auxiliary lipoprotein component"/>
    <property type="match status" value="1"/>
</dbReference>
<evidence type="ECO:0000313" key="4">
    <source>
        <dbReference type="Proteomes" id="UP000663090"/>
    </source>
</evidence>
<feature type="coiled-coil region" evidence="1">
    <location>
        <begin position="336"/>
        <end position="370"/>
    </location>
</feature>
<gene>
    <name evidence="3" type="ORF">JY572_06335</name>
</gene>
<dbReference type="RefSeq" id="WP_206717371.1">
    <property type="nucleotide sequence ID" value="NZ_CP071091.1"/>
</dbReference>
<organism evidence="3 4">
    <name type="scientific">Myxococcus landrumensis</name>
    <dbReference type="NCBI Taxonomy" id="2813577"/>
    <lineage>
        <taxon>Bacteria</taxon>
        <taxon>Pseudomonadati</taxon>
        <taxon>Myxococcota</taxon>
        <taxon>Myxococcia</taxon>
        <taxon>Myxococcales</taxon>
        <taxon>Cystobacterineae</taxon>
        <taxon>Myxococcaceae</taxon>
        <taxon>Myxococcus</taxon>
    </lineage>
</organism>
<feature type="signal peptide" evidence="2">
    <location>
        <begin position="1"/>
        <end position="20"/>
    </location>
</feature>
<feature type="chain" id="PRO_5046759087" description="FlgO domain-containing protein" evidence="2">
    <location>
        <begin position="21"/>
        <end position="478"/>
    </location>
</feature>